<evidence type="ECO:0000313" key="1">
    <source>
        <dbReference type="EMBL" id="OBY62690.1"/>
    </source>
</evidence>
<organism evidence="1 2">
    <name type="scientific">Polaribacter vadi</name>
    <dbReference type="NCBI Taxonomy" id="1774273"/>
    <lineage>
        <taxon>Bacteria</taxon>
        <taxon>Pseudomonadati</taxon>
        <taxon>Bacteroidota</taxon>
        <taxon>Flavobacteriia</taxon>
        <taxon>Flavobacteriales</taxon>
        <taxon>Flavobacteriaceae</taxon>
    </lineage>
</organism>
<dbReference type="STRING" id="1774273.LPB03_11090"/>
<reference evidence="2" key="1">
    <citation type="submission" date="2016-02" db="EMBL/GenBank/DDBJ databases">
        <authorList>
            <person name="Shin S.-K."/>
            <person name="Yi H."/>
            <person name="Kim E."/>
        </authorList>
    </citation>
    <scope>NUCLEOTIDE SEQUENCE [LARGE SCALE GENOMIC DNA]</scope>
    <source>
        <strain evidence="2">LPB0003</strain>
    </source>
</reference>
<dbReference type="Proteomes" id="UP000092584">
    <property type="component" value="Unassembled WGS sequence"/>
</dbReference>
<protein>
    <recommendedName>
        <fullName evidence="3">Peptidase C14 caspase domain-containing protein</fullName>
    </recommendedName>
</protein>
<sequence length="1377" mass="158019">MIILAKDDRKRKIMKKIIKVKIILLFAVLGVISKVFSQEDYKLHLKDYHSTQIQDIIASKDGKRIFTVDNSGKIISYFTEDFSYEKTIRKSDGFILENLKLVINGKGIAYKKNDSLFIVDVNSNKIVLKKKFAFKFINHKNSNFIITTNQINILRSELIVLDNNFQPVTIFLTENKVKTASVSKDTTLVAYVEEHYKEGQKIICRDLKSKNILWETENEKKDKILHTFFKGTENTLYAVLLSSEENLLSIYRYKNGVKSKEAELKTDWFSLDHSTSITDDTLENNRILVTSKSNFPTNPIIIEFANNKFIASQLELKQGAYSGTFLKNESVVTSNVFNNFIAIANFTVSGTKKKNALSIHPNFNQKFYEGMFLSDDSFLVEGIETKEKNNYNADELQVKYFSKGTFYNRFNTLSFKDYLEINHKVDFYSKDYLFERKSGFLVFNGKDLIDKEYYIFIYNFIDDKIIKLYKIKDQFFNVVDYDATSNKLLLSPKRYYNRGYTEPQPIIVVENNEGKKFDGTYKFAKFSKDAKHIATINDKNLFQIKSDFKTIVFEEQLTDGSYLLHTADNGFVVSNSFQQLEYGKCNKESIFFIPNENGVFTSDKKPCIFLNDLTYQKEKVAMFMENAGIFLIDKIMPESFLANVKSISFNSDASKLMISYANGKISIVDTKTQQEIGGMFHPSEKEHIFYDANNHYFSNSNAADFLYVTKNNNKESLQNADEIIFKPQEVLNVFGTPNQEYLTLLNKAISLRKNKKEFSEIKTIKKLTETTIDDKKGDLYVLSIGVSKYQQAAYNLTFADKDAFDIANIYGKLDSITIKNFQKEFLGINYNLQSSNNKESKNLSKYSGEYSSVGELYPIDINGNIWLEIDYEKNYIWDFNSNTTNKIIFPEDFKKESYSLKKQIYTAKSDKEFYLRTNENVFYKYDFSSKKFFKIKLPFTINYDQETDNLQPLLNNKWFHFNSFSDGLKNEIKVSIGAVSSKEIITKTFDINKYTEFGNQEILEGSIYNPQFKDICKNGTFLLFRGGNDESFVLNLKNDKTPIKIPVTIKYGDDASISEDGLKITVLSSELDEFRYKTITYNLKGEILESKTFFDEGYNIKGISIINAAPKWIEATSSLVNSFNYGTFSTNEVLSKSTPYSFDKTFVKKITNKEATKENIETEIAGFLKNTKKEDQVIIFIAGHGTLDNNKDYYFAPYDMDFDNVKKKGVAFNTIINGLAITKASQKLLLMDTCHAGNTLDIDETNQQKTTVIEKGKRGTITESNKKAPKFKVSEIVSTLFDDFLSKSGVTILSASSGADVAYENKELSNGAFTSAYLKVLKSKFPAFSLSKEDVQKTIPLTEDFIAEVLKEVMLLTNGKQVPDIREVNKNVIIKAW</sequence>
<gene>
    <name evidence="1" type="ORF">LPB3_11100</name>
</gene>
<dbReference type="SUPFAM" id="SSF50969">
    <property type="entry name" value="YVTN repeat-like/Quinoprotein amine dehydrogenase"/>
    <property type="match status" value="1"/>
</dbReference>
<name>A0A1B8TSS0_9FLAO</name>
<dbReference type="EMBL" id="LSFM01000023">
    <property type="protein sequence ID" value="OBY62690.1"/>
    <property type="molecule type" value="Genomic_DNA"/>
</dbReference>
<accession>A0A1B8TSS0</accession>
<dbReference type="SUPFAM" id="SSF82171">
    <property type="entry name" value="DPP6 N-terminal domain-like"/>
    <property type="match status" value="1"/>
</dbReference>
<dbReference type="Gene3D" id="3.40.50.1460">
    <property type="match status" value="1"/>
</dbReference>
<dbReference type="InterPro" id="IPR011044">
    <property type="entry name" value="Quino_amine_DH_bsu"/>
</dbReference>
<evidence type="ECO:0008006" key="3">
    <source>
        <dbReference type="Google" id="ProtNLM"/>
    </source>
</evidence>
<dbReference type="KEGG" id="pob:LPB03_11090"/>
<comment type="caution">
    <text evidence="1">The sequence shown here is derived from an EMBL/GenBank/DDBJ whole genome shotgun (WGS) entry which is preliminary data.</text>
</comment>
<keyword evidence="2" id="KW-1185">Reference proteome</keyword>
<proteinExistence type="predicted"/>
<evidence type="ECO:0000313" key="2">
    <source>
        <dbReference type="Proteomes" id="UP000092584"/>
    </source>
</evidence>